<proteinExistence type="predicted"/>
<dbReference type="Pfam" id="PF14658">
    <property type="entry name" value="EF-hand_9"/>
    <property type="match status" value="1"/>
</dbReference>
<dbReference type="STRING" id="8469.M7AVP9"/>
<feature type="coiled-coil region" evidence="5">
    <location>
        <begin position="393"/>
        <end position="483"/>
    </location>
</feature>
<accession>M7AVP9</accession>
<organism evidence="9 10">
    <name type="scientific">Chelonia mydas</name>
    <name type="common">Green sea-turtle</name>
    <name type="synonym">Chelonia agassizi</name>
    <dbReference type="NCBI Taxonomy" id="8469"/>
    <lineage>
        <taxon>Eukaryota</taxon>
        <taxon>Metazoa</taxon>
        <taxon>Chordata</taxon>
        <taxon>Craniata</taxon>
        <taxon>Vertebrata</taxon>
        <taxon>Euteleostomi</taxon>
        <taxon>Archelosauria</taxon>
        <taxon>Testudinata</taxon>
        <taxon>Testudines</taxon>
        <taxon>Cryptodira</taxon>
        <taxon>Durocryptodira</taxon>
        <taxon>Americhelydia</taxon>
        <taxon>Chelonioidea</taxon>
        <taxon>Cheloniidae</taxon>
        <taxon>Chelonia</taxon>
    </lineage>
</organism>
<feature type="region of interest" description="Disordered" evidence="6">
    <location>
        <begin position="571"/>
        <end position="606"/>
    </location>
</feature>
<evidence type="ECO:0000256" key="3">
    <source>
        <dbReference type="ARBA" id="ARBA00022989"/>
    </source>
</evidence>
<dbReference type="GO" id="GO:0090220">
    <property type="term" value="P:chromosome localization to nuclear envelope involved in homologous chromosome segregation"/>
    <property type="evidence" value="ECO:0007669"/>
    <property type="project" value="TreeGrafter"/>
</dbReference>
<dbReference type="GO" id="GO:0005640">
    <property type="term" value="C:nuclear outer membrane"/>
    <property type="evidence" value="ECO:0007669"/>
    <property type="project" value="TreeGrafter"/>
</dbReference>
<evidence type="ECO:0000256" key="5">
    <source>
        <dbReference type="SAM" id="Coils"/>
    </source>
</evidence>
<feature type="domain" description="KASH5-like coiled-coil" evidence="8">
    <location>
        <begin position="378"/>
        <end position="472"/>
    </location>
</feature>
<dbReference type="EMBL" id="KB608099">
    <property type="protein sequence ID" value="EMP23823.1"/>
    <property type="molecule type" value="Genomic_DNA"/>
</dbReference>
<dbReference type="GO" id="GO:0000781">
    <property type="term" value="C:chromosome, telomeric region"/>
    <property type="evidence" value="ECO:0007669"/>
    <property type="project" value="TreeGrafter"/>
</dbReference>
<keyword evidence="3" id="KW-1133">Transmembrane helix</keyword>
<dbReference type="eggNOG" id="KOG3882">
    <property type="taxonomic scope" value="Eukaryota"/>
</dbReference>
<evidence type="ECO:0000256" key="1">
    <source>
        <dbReference type="ARBA" id="ARBA00004141"/>
    </source>
</evidence>
<dbReference type="Proteomes" id="UP000031443">
    <property type="component" value="Unassembled WGS sequence"/>
</dbReference>
<evidence type="ECO:0000256" key="6">
    <source>
        <dbReference type="SAM" id="MobiDB-lite"/>
    </source>
</evidence>
<evidence type="ECO:0000313" key="9">
    <source>
        <dbReference type="EMBL" id="EMP23823.1"/>
    </source>
</evidence>
<dbReference type="InterPro" id="IPR028168">
    <property type="entry name" value="KASH5_CC"/>
</dbReference>
<keyword evidence="10" id="KW-1185">Reference proteome</keyword>
<name>M7AVP9_CHEMY</name>
<dbReference type="GO" id="GO:0070840">
    <property type="term" value="F:dynein complex binding"/>
    <property type="evidence" value="ECO:0007669"/>
    <property type="project" value="TreeGrafter"/>
</dbReference>
<dbReference type="Pfam" id="PF00335">
    <property type="entry name" value="Tetraspanin"/>
    <property type="match status" value="1"/>
</dbReference>
<dbReference type="GO" id="GO:0051653">
    <property type="term" value="P:spindle localization"/>
    <property type="evidence" value="ECO:0007669"/>
    <property type="project" value="TreeGrafter"/>
</dbReference>
<dbReference type="SUPFAM" id="SSF48652">
    <property type="entry name" value="Tetraspanin"/>
    <property type="match status" value="1"/>
</dbReference>
<dbReference type="GO" id="GO:0051225">
    <property type="term" value="P:spindle assembly"/>
    <property type="evidence" value="ECO:0007669"/>
    <property type="project" value="TreeGrafter"/>
</dbReference>
<feature type="compositionally biased region" description="Basic and acidic residues" evidence="6">
    <location>
        <begin position="592"/>
        <end position="606"/>
    </location>
</feature>
<dbReference type="InterPro" id="IPR018499">
    <property type="entry name" value="Tetraspanin/Peripherin"/>
</dbReference>
<dbReference type="GO" id="GO:0000800">
    <property type="term" value="C:lateral element"/>
    <property type="evidence" value="ECO:0007669"/>
    <property type="project" value="TreeGrafter"/>
</dbReference>
<comment type="subcellular location">
    <subcellularLocation>
        <location evidence="1">Membrane</location>
        <topology evidence="1">Multi-pass membrane protein</topology>
    </subcellularLocation>
</comment>
<dbReference type="PANTHER" id="PTHR47300">
    <property type="entry name" value="PROTEIN KASH5"/>
    <property type="match status" value="1"/>
</dbReference>
<dbReference type="GO" id="GO:0007129">
    <property type="term" value="P:homologous chromosome pairing at meiosis"/>
    <property type="evidence" value="ECO:0007669"/>
    <property type="project" value="TreeGrafter"/>
</dbReference>
<dbReference type="Gene3D" id="1.10.1450.10">
    <property type="entry name" value="Tetraspanin"/>
    <property type="match status" value="1"/>
</dbReference>
<protein>
    <recommendedName>
        <fullName evidence="11">Protein KASH5</fullName>
    </recommendedName>
</protein>
<evidence type="ECO:0008006" key="11">
    <source>
        <dbReference type="Google" id="ProtNLM"/>
    </source>
</evidence>
<dbReference type="GO" id="GO:0034993">
    <property type="term" value="C:meiotic nuclear membrane microtubule tethering complex"/>
    <property type="evidence" value="ECO:0007669"/>
    <property type="project" value="InterPro"/>
</dbReference>
<evidence type="ECO:0000256" key="2">
    <source>
        <dbReference type="ARBA" id="ARBA00022692"/>
    </source>
</evidence>
<keyword evidence="5" id="KW-0175">Coiled coil</keyword>
<dbReference type="GO" id="GO:0090619">
    <property type="term" value="C:meiotic spindle pole"/>
    <property type="evidence" value="ECO:0007669"/>
    <property type="project" value="TreeGrafter"/>
</dbReference>
<evidence type="ECO:0000259" key="7">
    <source>
        <dbReference type="Pfam" id="PF14658"/>
    </source>
</evidence>
<dbReference type="GO" id="GO:0007015">
    <property type="term" value="P:actin filament organization"/>
    <property type="evidence" value="ECO:0007669"/>
    <property type="project" value="TreeGrafter"/>
</dbReference>
<keyword evidence="2" id="KW-0812">Transmembrane</keyword>
<evidence type="ECO:0000313" key="10">
    <source>
        <dbReference type="Proteomes" id="UP000031443"/>
    </source>
</evidence>
<dbReference type="InterPro" id="IPR028170">
    <property type="entry name" value="KASH5"/>
</dbReference>
<reference evidence="10" key="1">
    <citation type="journal article" date="2013" name="Nat. Genet.">
        <title>The draft genomes of soft-shell turtle and green sea turtle yield insights into the development and evolution of the turtle-specific body plan.</title>
        <authorList>
            <person name="Wang Z."/>
            <person name="Pascual-Anaya J."/>
            <person name="Zadissa A."/>
            <person name="Li W."/>
            <person name="Niimura Y."/>
            <person name="Huang Z."/>
            <person name="Li C."/>
            <person name="White S."/>
            <person name="Xiong Z."/>
            <person name="Fang D."/>
            <person name="Wang B."/>
            <person name="Ming Y."/>
            <person name="Chen Y."/>
            <person name="Zheng Y."/>
            <person name="Kuraku S."/>
            <person name="Pignatelli M."/>
            <person name="Herrero J."/>
            <person name="Beal K."/>
            <person name="Nozawa M."/>
            <person name="Li Q."/>
            <person name="Wang J."/>
            <person name="Zhang H."/>
            <person name="Yu L."/>
            <person name="Shigenobu S."/>
            <person name="Wang J."/>
            <person name="Liu J."/>
            <person name="Flicek P."/>
            <person name="Searle S."/>
            <person name="Wang J."/>
            <person name="Kuratani S."/>
            <person name="Yin Y."/>
            <person name="Aken B."/>
            <person name="Zhang G."/>
            <person name="Irie N."/>
        </authorList>
    </citation>
    <scope>NUCLEOTIDE SEQUENCE [LARGE SCALE GENOMIC DNA]</scope>
</reference>
<dbReference type="InterPro" id="IPR039508">
    <property type="entry name" value="KASH5_EF-hand-like_dom"/>
</dbReference>
<sequence>MPLLVDTMVSGSSMPSHCPPISWQLQCCGWNSYLDWHQNPVVDNSSHILYPCSCHNSSSPGERGTNTTEAPAMQQATGFCTAQGDWPVYKQGCANSVQGWLAKNIISIVGICLGIALMEAELGQEEGRFEAPIDFRKLPPNYHTEEKEQRRVGNATLYSHREINKVTDNKTGAMLFSDRTVTSIEQGARGLAERWRGDTSPWISDEASCCGETGQPVNMETTSNLAAVAELPMVQSSEESWESTAISSKSRCSEEHVLTCTFEACDLEQTGQVPVFRIIEYLQSVTGQSCEEGRLQLLYKMLDPEERGVAVDLPTFHAVMKNWIADCRQDGGLDTTKERDKFVYNMCLWPSGRRRRPVSSAAQLEGYGGDVSYVNSEEAAALMNSIEDLEYGNKKLALQNAKLQRTIEAAEELNSRLTEEISQLQGRLKSTQQALEQAKSVANELEDLKAVAKSLEEEKGKLYSQARQLNRKLLTERDRVKQKVAGLVAEKADLKGRKAEARLPSPLCGVLPGSGAPALAQLLVEMSPVDVRAVAEEQDVGTADCTPAWLAQPSPAAEAKVLAEQQQRLTPEMPESMPPGNPLEPAGSFLEPAEKRDPSSLLRKSDKHPTVKPILLPWQFCITAQPAVQQLSSAEQGGDSSGTIARSRLIVSDCFSQAAKPICLEAGPADTLLSSAAESPQPMALFNIPHPNDAPTFKAWPLYSRSPAGGLQQGALIPVQNQLSPIKQKQLHDCWFETFALWFPWGLISLLQRPQPHVLPRRLLRALLVTLLLVPALCCLVLPCRQQPGWTMPTRLVWPHLQLWYLRPPPV</sequence>
<dbReference type="InterPro" id="IPR008952">
    <property type="entry name" value="Tetraspanin_EC2_sf"/>
</dbReference>
<dbReference type="AlphaFoldDB" id="M7AVP9"/>
<dbReference type="Pfam" id="PF14662">
    <property type="entry name" value="KASH_CCD"/>
    <property type="match status" value="1"/>
</dbReference>
<evidence type="ECO:0000256" key="4">
    <source>
        <dbReference type="ARBA" id="ARBA00023136"/>
    </source>
</evidence>
<keyword evidence="4" id="KW-0472">Membrane</keyword>
<evidence type="ECO:0000259" key="8">
    <source>
        <dbReference type="Pfam" id="PF14662"/>
    </source>
</evidence>
<feature type="domain" description="Protein KASH5 EF-hand-like" evidence="7">
    <location>
        <begin position="261"/>
        <end position="324"/>
    </location>
</feature>
<dbReference type="PANTHER" id="PTHR47300:SF1">
    <property type="entry name" value="PROTEIN KASH5"/>
    <property type="match status" value="1"/>
</dbReference>
<dbReference type="GO" id="GO:0034397">
    <property type="term" value="P:telomere localization"/>
    <property type="evidence" value="ECO:0007669"/>
    <property type="project" value="InterPro"/>
</dbReference>
<gene>
    <name evidence="9" type="ORF">UY3_19120</name>
</gene>